<evidence type="ECO:0000256" key="1">
    <source>
        <dbReference type="SAM" id="MobiDB-lite"/>
    </source>
</evidence>
<feature type="transmembrane region" description="Helical" evidence="2">
    <location>
        <begin position="6"/>
        <end position="23"/>
    </location>
</feature>
<protein>
    <submittedName>
        <fullName evidence="3">UBX domain-containing protein 6-like</fullName>
    </submittedName>
</protein>
<dbReference type="Proteomes" id="UP000034805">
    <property type="component" value="Unassembled WGS sequence"/>
</dbReference>
<sequence length="198" mass="22458">MAVSRTVALLGILFLSFLSIVYMKSSYKAGFQDILLLVGRALFLVLLSSWLVSILYPRLRSSSASAPPPRSRNEDEDMKRRQEQARKEQQETLCNKEGELVTEHLDDEDLDDTPNVRAMRRRKIPESATRILVQPDPPQEKKTLLQWMQKIGYPPALYTVCTSYPRRALDTGQDLSLEDAGIDTDTVLNIEEKDTSTA</sequence>
<name>A0A0P7UQ70_SCLFO</name>
<gene>
    <name evidence="3" type="ORF">Z043_120236</name>
</gene>
<proteinExistence type="predicted"/>
<dbReference type="EMBL" id="JARO02009432">
    <property type="protein sequence ID" value="KPP61643.1"/>
    <property type="molecule type" value="Genomic_DNA"/>
</dbReference>
<dbReference type="AlphaFoldDB" id="A0A0P7UQ70"/>
<organism evidence="3 4">
    <name type="scientific">Scleropages formosus</name>
    <name type="common">Asian bonytongue</name>
    <name type="synonym">Osteoglossum formosum</name>
    <dbReference type="NCBI Taxonomy" id="113540"/>
    <lineage>
        <taxon>Eukaryota</taxon>
        <taxon>Metazoa</taxon>
        <taxon>Chordata</taxon>
        <taxon>Craniata</taxon>
        <taxon>Vertebrata</taxon>
        <taxon>Euteleostomi</taxon>
        <taxon>Actinopterygii</taxon>
        <taxon>Neopterygii</taxon>
        <taxon>Teleostei</taxon>
        <taxon>Osteoglossocephala</taxon>
        <taxon>Osteoglossomorpha</taxon>
        <taxon>Osteoglossiformes</taxon>
        <taxon>Osteoglossidae</taxon>
        <taxon>Scleropages</taxon>
    </lineage>
</organism>
<reference evidence="3 4" key="1">
    <citation type="submission" date="2015-08" db="EMBL/GenBank/DDBJ databases">
        <title>The genome of the Asian arowana (Scleropages formosus).</title>
        <authorList>
            <person name="Tan M.H."/>
            <person name="Gan H.M."/>
            <person name="Croft L.J."/>
            <person name="Austin C.M."/>
        </authorList>
    </citation>
    <scope>NUCLEOTIDE SEQUENCE [LARGE SCALE GENOMIC DNA]</scope>
    <source>
        <strain evidence="3">Aro1</strain>
    </source>
</reference>
<dbReference type="SUPFAM" id="SSF54236">
    <property type="entry name" value="Ubiquitin-like"/>
    <property type="match status" value="1"/>
</dbReference>
<accession>A0A0P7UQ70</accession>
<feature type="compositionally biased region" description="Basic and acidic residues" evidence="1">
    <location>
        <begin position="71"/>
        <end position="92"/>
    </location>
</feature>
<keyword evidence="2" id="KW-0472">Membrane</keyword>
<keyword evidence="2" id="KW-0812">Transmembrane</keyword>
<keyword evidence="2" id="KW-1133">Transmembrane helix</keyword>
<feature type="transmembrane region" description="Helical" evidence="2">
    <location>
        <begin position="35"/>
        <end position="56"/>
    </location>
</feature>
<comment type="caution">
    <text evidence="3">The sequence shown here is derived from an EMBL/GenBank/DDBJ whole genome shotgun (WGS) entry which is preliminary data.</text>
</comment>
<dbReference type="InterPro" id="IPR029071">
    <property type="entry name" value="Ubiquitin-like_domsf"/>
</dbReference>
<evidence type="ECO:0000313" key="4">
    <source>
        <dbReference type="Proteomes" id="UP000034805"/>
    </source>
</evidence>
<feature type="region of interest" description="Disordered" evidence="1">
    <location>
        <begin position="61"/>
        <end position="92"/>
    </location>
</feature>
<evidence type="ECO:0000256" key="2">
    <source>
        <dbReference type="SAM" id="Phobius"/>
    </source>
</evidence>
<dbReference type="Gene3D" id="3.10.20.90">
    <property type="entry name" value="Phosphatidylinositol 3-kinase Catalytic Subunit, Chain A, domain 1"/>
    <property type="match status" value="1"/>
</dbReference>
<evidence type="ECO:0000313" key="3">
    <source>
        <dbReference type="EMBL" id="KPP61643.1"/>
    </source>
</evidence>